<dbReference type="VEuPathDB" id="VectorBase:LOC119167999"/>
<feature type="signal peptide" evidence="1">
    <location>
        <begin position="1"/>
        <end position="26"/>
    </location>
</feature>
<sequence length="183" mass="20892">MPFAVAISLFVCYLLAALASSHTTEAEAPKLLHPIDKFMNTSEEIWVLNTTENEPRDCKKDKTYNMTENATYFVRSYQDGNETIAESLVGEFENIYENRDGIYIYGDRRVHAEVLLYASGDKKCGVVQVFAYINDTNVAWRDLRVVGRPNETSTIDEDCKKEYDDFVEALRKPSTSPYKNSCL</sequence>
<proteinExistence type="predicted"/>
<name>A0A6G5A431_RHIMP</name>
<protein>
    <submittedName>
        <fullName evidence="2">Putative lipocalin</fullName>
    </submittedName>
</protein>
<dbReference type="AlphaFoldDB" id="A0A6G5A431"/>
<feature type="chain" id="PRO_5026056845" evidence="1">
    <location>
        <begin position="27"/>
        <end position="183"/>
    </location>
</feature>
<accession>A0A6G5A431</accession>
<evidence type="ECO:0000256" key="1">
    <source>
        <dbReference type="SAM" id="SignalP"/>
    </source>
</evidence>
<dbReference type="EMBL" id="GIKN01003478">
    <property type="protein sequence ID" value="NIE45751.1"/>
    <property type="molecule type" value="Transcribed_RNA"/>
</dbReference>
<keyword evidence="1" id="KW-0732">Signal</keyword>
<reference evidence="2" key="1">
    <citation type="submission" date="2020-03" db="EMBL/GenBank/DDBJ databases">
        <title>A transcriptome and proteome of the tick Rhipicephalus microplus shaped by the genetic composition of its hosts and developmental stage.</title>
        <authorList>
            <person name="Garcia G.R."/>
            <person name="Ribeiro J.M.C."/>
            <person name="Maruyama S.R."/>
            <person name="Gardinasse L.G."/>
            <person name="Nelson K."/>
            <person name="Ferreira B.R."/>
            <person name="Andrade T.G."/>
            <person name="Santos I.K.F.M."/>
        </authorList>
    </citation>
    <scope>NUCLEOTIDE SEQUENCE</scope>
    <source>
        <strain evidence="2">NSGR</strain>
        <tissue evidence="2">Salivary glands</tissue>
    </source>
</reference>
<dbReference type="OrthoDB" id="10640151at2759"/>
<evidence type="ECO:0000313" key="2">
    <source>
        <dbReference type="EMBL" id="NIE45751.1"/>
    </source>
</evidence>
<organism evidence="2">
    <name type="scientific">Rhipicephalus microplus</name>
    <name type="common">Cattle tick</name>
    <name type="synonym">Boophilus microplus</name>
    <dbReference type="NCBI Taxonomy" id="6941"/>
    <lineage>
        <taxon>Eukaryota</taxon>
        <taxon>Metazoa</taxon>
        <taxon>Ecdysozoa</taxon>
        <taxon>Arthropoda</taxon>
        <taxon>Chelicerata</taxon>
        <taxon>Arachnida</taxon>
        <taxon>Acari</taxon>
        <taxon>Parasitiformes</taxon>
        <taxon>Ixodida</taxon>
        <taxon>Ixodoidea</taxon>
        <taxon>Ixodidae</taxon>
        <taxon>Rhipicephalinae</taxon>
        <taxon>Rhipicephalus</taxon>
        <taxon>Boophilus</taxon>
    </lineage>
</organism>